<dbReference type="EMBL" id="CAJNOQ010048445">
    <property type="protein sequence ID" value="CAF1643756.1"/>
    <property type="molecule type" value="Genomic_DNA"/>
</dbReference>
<gene>
    <name evidence="1" type="ORF">GPM918_LOCUS45097</name>
    <name evidence="2" type="ORF">SRO942_LOCUS47338</name>
</gene>
<name>A0A816E969_9BILA</name>
<accession>A0A816E969</accession>
<reference evidence="1" key="1">
    <citation type="submission" date="2021-02" db="EMBL/GenBank/DDBJ databases">
        <authorList>
            <person name="Nowell W R."/>
        </authorList>
    </citation>
    <scope>NUCLEOTIDE SEQUENCE</scope>
</reference>
<proteinExistence type="predicted"/>
<protein>
    <submittedName>
        <fullName evidence="1">Uncharacterized protein</fullName>
    </submittedName>
</protein>
<feature type="non-terminal residue" evidence="1">
    <location>
        <position position="1"/>
    </location>
</feature>
<evidence type="ECO:0000313" key="1">
    <source>
        <dbReference type="EMBL" id="CAF1643756.1"/>
    </source>
</evidence>
<evidence type="ECO:0000313" key="3">
    <source>
        <dbReference type="Proteomes" id="UP000663829"/>
    </source>
</evidence>
<dbReference type="EMBL" id="CAJOBC010117788">
    <property type="protein sequence ID" value="CAF4560041.1"/>
    <property type="molecule type" value="Genomic_DNA"/>
</dbReference>
<dbReference type="Proteomes" id="UP000681722">
    <property type="component" value="Unassembled WGS sequence"/>
</dbReference>
<evidence type="ECO:0000313" key="2">
    <source>
        <dbReference type="EMBL" id="CAF4560041.1"/>
    </source>
</evidence>
<dbReference type="AlphaFoldDB" id="A0A816E969"/>
<sequence length="53" mass="5798">DTLYNIRNGYWHSPECQQEAVGIPKGVNKKLLVLPASVWECQQEAIGTPGSGN</sequence>
<dbReference type="Proteomes" id="UP000663829">
    <property type="component" value="Unassembled WGS sequence"/>
</dbReference>
<comment type="caution">
    <text evidence="1">The sequence shown here is derived from an EMBL/GenBank/DDBJ whole genome shotgun (WGS) entry which is preliminary data.</text>
</comment>
<keyword evidence="3" id="KW-1185">Reference proteome</keyword>
<organism evidence="1 3">
    <name type="scientific">Didymodactylos carnosus</name>
    <dbReference type="NCBI Taxonomy" id="1234261"/>
    <lineage>
        <taxon>Eukaryota</taxon>
        <taxon>Metazoa</taxon>
        <taxon>Spiralia</taxon>
        <taxon>Gnathifera</taxon>
        <taxon>Rotifera</taxon>
        <taxon>Eurotatoria</taxon>
        <taxon>Bdelloidea</taxon>
        <taxon>Philodinida</taxon>
        <taxon>Philodinidae</taxon>
        <taxon>Didymodactylos</taxon>
    </lineage>
</organism>